<keyword evidence="5" id="KW-0813">Transport</keyword>
<dbReference type="GO" id="GO:0015297">
    <property type="term" value="F:antiporter activity"/>
    <property type="evidence" value="ECO:0007669"/>
    <property type="project" value="UniProtKB-KW"/>
</dbReference>
<comment type="similarity">
    <text evidence="3">Belongs to the multi antimicrobial extrusion (MATE) (TC 2.A.66.1) family.</text>
</comment>
<dbReference type="eggNOG" id="COG0534">
    <property type="taxonomic scope" value="Bacteria"/>
</dbReference>
<dbReference type="NCBIfam" id="TIGR00797">
    <property type="entry name" value="matE"/>
    <property type="match status" value="1"/>
</dbReference>
<dbReference type="GO" id="GO:0006811">
    <property type="term" value="P:monoatomic ion transport"/>
    <property type="evidence" value="ECO:0007669"/>
    <property type="project" value="UniProtKB-KW"/>
</dbReference>
<feature type="transmembrane region" description="Helical" evidence="13">
    <location>
        <begin position="59"/>
        <end position="82"/>
    </location>
</feature>
<accession>A0Q2D1</accession>
<feature type="transmembrane region" description="Helical" evidence="13">
    <location>
        <begin position="111"/>
        <end position="128"/>
    </location>
</feature>
<evidence type="ECO:0000313" key="15">
    <source>
        <dbReference type="Proteomes" id="UP000008220"/>
    </source>
</evidence>
<evidence type="ECO:0000256" key="3">
    <source>
        <dbReference type="ARBA" id="ARBA00010199"/>
    </source>
</evidence>
<keyword evidence="7" id="KW-1003">Cell membrane</keyword>
<dbReference type="KEGG" id="cno:NT01CX_0285"/>
<feature type="transmembrane region" description="Helical" evidence="13">
    <location>
        <begin position="373"/>
        <end position="392"/>
    </location>
</feature>
<dbReference type="InterPro" id="IPR050222">
    <property type="entry name" value="MATE_MdtK"/>
</dbReference>
<evidence type="ECO:0000256" key="4">
    <source>
        <dbReference type="ARBA" id="ARBA00020268"/>
    </source>
</evidence>
<feature type="transmembrane region" description="Helical" evidence="13">
    <location>
        <begin position="429"/>
        <end position="452"/>
    </location>
</feature>
<sequence>MICLYFIGIFFYGGDKVKNNLTEGKIFPTLVKLAIPIMGTSFVQMAYNMTDMIYIGRIGSGAVAAVGTAGFFTWLAMGLILISRSGAEIGVSQSIGKSNIKDAKGYAKNSIILNILLAIIYGIFLILFRKHLIGFFNLGSEDVIQMAINYLVIVAIGMNFYFINPVFTGIYNGSGDSRTPFRFNVVGLAANMILDPVLIFGIGPFPALGVKGAAIATVFAQVVVTFLFILSVRKSTLIKGFSFRDFHLDYMKNIFKFGFPIAVQNALFCVFSMMIARIISVWGNVAIAVQKVGSQIESISWMTAGGFQTAISAFVGQNYGAKKWDRIDEGYKTAMMIVGTIGIFSTCLLMFGAKPIFSFFIPEATTIPYGVDYLRILAVSQFFMCIEIGTAGAFNGMGKTMPPAIVGIVFTGLRIPSALIVSKYLGLNGVWWCISISSIIKGVVLTSWFLILKIRRKKRIKQIA</sequence>
<keyword evidence="10" id="KW-0406">Ion transport</keyword>
<feature type="transmembrane region" description="Helical" evidence="13">
    <location>
        <begin position="148"/>
        <end position="171"/>
    </location>
</feature>
<dbReference type="EMBL" id="CP000382">
    <property type="protein sequence ID" value="ABK62376.1"/>
    <property type="molecule type" value="Genomic_DNA"/>
</dbReference>
<evidence type="ECO:0000256" key="5">
    <source>
        <dbReference type="ARBA" id="ARBA00022448"/>
    </source>
</evidence>
<dbReference type="STRING" id="386415.NT01CX_0285"/>
<keyword evidence="6" id="KW-0050">Antiport</keyword>
<feature type="transmembrane region" description="Helical" evidence="13">
    <location>
        <begin position="333"/>
        <end position="353"/>
    </location>
</feature>
<protein>
    <recommendedName>
        <fullName evidence="4">Probable multidrug resistance protein NorM</fullName>
    </recommendedName>
    <alternativeName>
        <fullName evidence="12">Multidrug-efflux transporter</fullName>
    </alternativeName>
</protein>
<dbReference type="AlphaFoldDB" id="A0Q2D1"/>
<evidence type="ECO:0000256" key="7">
    <source>
        <dbReference type="ARBA" id="ARBA00022475"/>
    </source>
</evidence>
<comment type="subcellular location">
    <subcellularLocation>
        <location evidence="2">Cell membrane</location>
        <topology evidence="2">Multi-pass membrane protein</topology>
    </subcellularLocation>
</comment>
<feature type="transmembrane region" description="Helical" evidence="13">
    <location>
        <begin position="404"/>
        <end position="423"/>
    </location>
</feature>
<name>A0Q2D1_CLONN</name>
<evidence type="ECO:0000256" key="10">
    <source>
        <dbReference type="ARBA" id="ARBA00023065"/>
    </source>
</evidence>
<dbReference type="CDD" id="cd13140">
    <property type="entry name" value="MATE_like_1"/>
    <property type="match status" value="1"/>
</dbReference>
<dbReference type="GO" id="GO:0005886">
    <property type="term" value="C:plasma membrane"/>
    <property type="evidence" value="ECO:0007669"/>
    <property type="project" value="UniProtKB-SubCell"/>
</dbReference>
<dbReference type="HOGENOM" id="CLU_012893_5_0_9"/>
<feature type="transmembrane region" description="Helical" evidence="13">
    <location>
        <begin position="183"/>
        <end position="207"/>
    </location>
</feature>
<evidence type="ECO:0000256" key="12">
    <source>
        <dbReference type="ARBA" id="ARBA00031636"/>
    </source>
</evidence>
<feature type="transmembrane region" description="Helical" evidence="13">
    <location>
        <begin position="213"/>
        <end position="232"/>
    </location>
</feature>
<evidence type="ECO:0000256" key="6">
    <source>
        <dbReference type="ARBA" id="ARBA00022449"/>
    </source>
</evidence>
<dbReference type="PIRSF" id="PIRSF006603">
    <property type="entry name" value="DinF"/>
    <property type="match status" value="1"/>
</dbReference>
<evidence type="ECO:0000256" key="2">
    <source>
        <dbReference type="ARBA" id="ARBA00004651"/>
    </source>
</evidence>
<feature type="transmembrane region" description="Helical" evidence="13">
    <location>
        <begin position="299"/>
        <end position="321"/>
    </location>
</feature>
<keyword evidence="11 13" id="KW-0472">Membrane</keyword>
<keyword evidence="8 13" id="KW-0812">Transmembrane</keyword>
<comment type="function">
    <text evidence="1">Multidrug efflux pump.</text>
</comment>
<keyword evidence="9 13" id="KW-1133">Transmembrane helix</keyword>
<evidence type="ECO:0000313" key="14">
    <source>
        <dbReference type="EMBL" id="ABK62376.1"/>
    </source>
</evidence>
<dbReference type="PANTHER" id="PTHR43298">
    <property type="entry name" value="MULTIDRUG RESISTANCE PROTEIN NORM-RELATED"/>
    <property type="match status" value="1"/>
</dbReference>
<organism evidence="14 15">
    <name type="scientific">Clostridium novyi (strain NT)</name>
    <dbReference type="NCBI Taxonomy" id="386415"/>
    <lineage>
        <taxon>Bacteria</taxon>
        <taxon>Bacillati</taxon>
        <taxon>Bacillota</taxon>
        <taxon>Clostridia</taxon>
        <taxon>Eubacteriales</taxon>
        <taxon>Clostridiaceae</taxon>
        <taxon>Clostridium</taxon>
    </lineage>
</organism>
<keyword evidence="15" id="KW-1185">Reference proteome</keyword>
<dbReference type="Pfam" id="PF01554">
    <property type="entry name" value="MatE"/>
    <property type="match status" value="2"/>
</dbReference>
<evidence type="ECO:0000256" key="13">
    <source>
        <dbReference type="SAM" id="Phobius"/>
    </source>
</evidence>
<dbReference type="InterPro" id="IPR048279">
    <property type="entry name" value="MdtK-like"/>
</dbReference>
<dbReference type="Proteomes" id="UP000008220">
    <property type="component" value="Chromosome"/>
</dbReference>
<evidence type="ECO:0000256" key="9">
    <source>
        <dbReference type="ARBA" id="ARBA00022989"/>
    </source>
</evidence>
<reference evidence="14 15" key="1">
    <citation type="journal article" date="2006" name="Nat. Biotechnol.">
        <title>The genome and transcriptomes of the anti-tumor agent Clostridium novyi-NT.</title>
        <authorList>
            <person name="Bettegowda C."/>
            <person name="Huang X."/>
            <person name="Lin J."/>
            <person name="Cheong I."/>
            <person name="Kohli M."/>
            <person name="Szabo S.A."/>
            <person name="Zhang X."/>
            <person name="Diaz L.A. Jr."/>
            <person name="Velculescu V.E."/>
            <person name="Parmigiani G."/>
            <person name="Kinzler K.W."/>
            <person name="Vogelstein B."/>
            <person name="Zhou S."/>
        </authorList>
    </citation>
    <scope>NUCLEOTIDE SEQUENCE [LARGE SCALE GENOMIC DNA]</scope>
    <source>
        <strain evidence="14 15">NT</strain>
    </source>
</reference>
<proteinExistence type="inferred from homology"/>
<dbReference type="InterPro" id="IPR002528">
    <property type="entry name" value="MATE_fam"/>
</dbReference>
<evidence type="ECO:0000256" key="1">
    <source>
        <dbReference type="ARBA" id="ARBA00003408"/>
    </source>
</evidence>
<feature type="transmembrane region" description="Helical" evidence="13">
    <location>
        <begin position="253"/>
        <end position="279"/>
    </location>
</feature>
<gene>
    <name evidence="14" type="ordered locus">NT01CX_0285</name>
</gene>
<evidence type="ECO:0000256" key="11">
    <source>
        <dbReference type="ARBA" id="ARBA00023136"/>
    </source>
</evidence>
<evidence type="ECO:0000256" key="8">
    <source>
        <dbReference type="ARBA" id="ARBA00022692"/>
    </source>
</evidence>
<dbReference type="PANTHER" id="PTHR43298:SF2">
    <property type="entry name" value="FMN_FAD EXPORTER YEEO-RELATED"/>
    <property type="match status" value="1"/>
</dbReference>
<dbReference type="GO" id="GO:0042910">
    <property type="term" value="F:xenobiotic transmembrane transporter activity"/>
    <property type="evidence" value="ECO:0007669"/>
    <property type="project" value="InterPro"/>
</dbReference>
<feature type="transmembrane region" description="Helical" evidence="13">
    <location>
        <begin position="26"/>
        <end position="47"/>
    </location>
</feature>